<dbReference type="Gene3D" id="1.20.120.20">
    <property type="entry name" value="Apolipoprotein"/>
    <property type="match status" value="1"/>
</dbReference>
<evidence type="ECO:0000256" key="1">
    <source>
        <dbReference type="SAM" id="SignalP"/>
    </source>
</evidence>
<feature type="chain" id="PRO_5039912353" evidence="1">
    <location>
        <begin position="21"/>
        <end position="166"/>
    </location>
</feature>
<dbReference type="Proteomes" id="UP001108240">
    <property type="component" value="Unplaced"/>
</dbReference>
<dbReference type="OMA" id="AMCTGCQ"/>
<name>A0A9J8BW41_CYPCA</name>
<keyword evidence="3" id="KW-1185">Reference proteome</keyword>
<sequence>MEIMKILLFIALVVCTGCQANLFYADEPKPQLEQWTDAFRSYFELAKNRTSQLGQEIKLTENVDMASQYTTNLKEQIDPLAKVVTKITEGADMLRERIEVEVSTVRCALKPYIEYVTSPFEKGAEYIKESLDFEDLKATVLQKSEELRESLEQGVKELQAKLDPST</sequence>
<dbReference type="SUPFAM" id="SSF47162">
    <property type="entry name" value="Apolipoprotein"/>
    <property type="match status" value="1"/>
</dbReference>
<protein>
    <submittedName>
        <fullName evidence="2">Uncharacterized protein</fullName>
    </submittedName>
</protein>
<evidence type="ECO:0000313" key="2">
    <source>
        <dbReference type="Ensembl" id="ENSCCRP00000162134.1"/>
    </source>
</evidence>
<dbReference type="GeneTree" id="ENSGT00950000182929"/>
<evidence type="ECO:0000313" key="3">
    <source>
        <dbReference type="Proteomes" id="UP001108240"/>
    </source>
</evidence>
<reference evidence="2" key="2">
    <citation type="submission" date="2025-09" db="UniProtKB">
        <authorList>
            <consortium name="Ensembl"/>
        </authorList>
    </citation>
    <scope>IDENTIFICATION</scope>
</reference>
<reference evidence="2" key="1">
    <citation type="submission" date="2025-08" db="UniProtKB">
        <authorList>
            <consortium name="Ensembl"/>
        </authorList>
    </citation>
    <scope>IDENTIFICATION</scope>
</reference>
<dbReference type="Ensembl" id="ENSCCRT00000111959.1">
    <property type="protein sequence ID" value="ENSCCRP00000162134.1"/>
    <property type="gene ID" value="ENSCCRG00000055307.1"/>
</dbReference>
<dbReference type="AlphaFoldDB" id="A0A9J8BW41"/>
<keyword evidence="1" id="KW-0732">Signal</keyword>
<feature type="signal peptide" evidence="1">
    <location>
        <begin position="1"/>
        <end position="20"/>
    </location>
</feature>
<proteinExistence type="predicted"/>
<organism evidence="2 3">
    <name type="scientific">Cyprinus carpio carpio</name>
    <dbReference type="NCBI Taxonomy" id="630221"/>
    <lineage>
        <taxon>Eukaryota</taxon>
        <taxon>Metazoa</taxon>
        <taxon>Chordata</taxon>
        <taxon>Craniata</taxon>
        <taxon>Vertebrata</taxon>
        <taxon>Euteleostomi</taxon>
        <taxon>Actinopterygii</taxon>
        <taxon>Neopterygii</taxon>
        <taxon>Teleostei</taxon>
        <taxon>Ostariophysi</taxon>
        <taxon>Cypriniformes</taxon>
        <taxon>Cyprinidae</taxon>
        <taxon>Cyprininae</taxon>
        <taxon>Cyprinus</taxon>
    </lineage>
</organism>
<accession>A0A9J8BW41</accession>